<sequence length="93" mass="10497">MGVVASSRRAARLPQQHRAVQRLRRLAGSGSRSPTPHKVMSFLAMDDPAICGCAPWCRRIYPRRIRELEPRSATGPNPSRRGLAVGKFRLHRR</sequence>
<feature type="region of interest" description="Disordered" evidence="1">
    <location>
        <begin position="1"/>
        <end position="35"/>
    </location>
</feature>
<dbReference type="AlphaFoldDB" id="X8AJB6"/>
<reference evidence="2" key="1">
    <citation type="submission" date="2014-01" db="EMBL/GenBank/DDBJ databases">
        <authorList>
            <person name="Brown-Elliot B."/>
            <person name="Wallace R."/>
            <person name="Lenaerts A."/>
            <person name="Ordway D."/>
            <person name="DeGroote M.A."/>
            <person name="Parker T."/>
            <person name="Sizemore C."/>
            <person name="Tallon L.J."/>
            <person name="Sadzewicz L.K."/>
            <person name="Sengamalay N."/>
            <person name="Fraser C.M."/>
            <person name="Hine E."/>
            <person name="Shefchek K.A."/>
            <person name="Das S.P."/>
            <person name="Tettelin H."/>
        </authorList>
    </citation>
    <scope>NUCLEOTIDE SEQUENCE [LARGE SCALE GENOMIC DNA]</scope>
    <source>
        <strain evidence="2">4042</strain>
    </source>
</reference>
<organism evidence="2">
    <name type="scientific">Mycobacterium xenopi 4042</name>
    <dbReference type="NCBI Taxonomy" id="1299334"/>
    <lineage>
        <taxon>Bacteria</taxon>
        <taxon>Bacillati</taxon>
        <taxon>Actinomycetota</taxon>
        <taxon>Actinomycetes</taxon>
        <taxon>Mycobacteriales</taxon>
        <taxon>Mycobacteriaceae</taxon>
        <taxon>Mycobacterium</taxon>
    </lineage>
</organism>
<dbReference type="EMBL" id="JAOB01000058">
    <property type="protein sequence ID" value="EUA31153.1"/>
    <property type="molecule type" value="Genomic_DNA"/>
</dbReference>
<feature type="non-terminal residue" evidence="2">
    <location>
        <position position="93"/>
    </location>
</feature>
<gene>
    <name evidence="2" type="ORF">I553_0001</name>
</gene>
<feature type="region of interest" description="Disordered" evidence="1">
    <location>
        <begin position="68"/>
        <end position="93"/>
    </location>
</feature>
<name>X8AJB6_MYCXE</name>
<accession>X8AJB6</accession>
<proteinExistence type="predicted"/>
<evidence type="ECO:0000313" key="2">
    <source>
        <dbReference type="EMBL" id="EUA31153.1"/>
    </source>
</evidence>
<comment type="caution">
    <text evidence="2">The sequence shown here is derived from an EMBL/GenBank/DDBJ whole genome shotgun (WGS) entry which is preliminary data.</text>
</comment>
<evidence type="ECO:0000256" key="1">
    <source>
        <dbReference type="SAM" id="MobiDB-lite"/>
    </source>
</evidence>
<protein>
    <submittedName>
        <fullName evidence="2">Putative cytochrome P450</fullName>
    </submittedName>
</protein>